<dbReference type="VEuPathDB" id="VectorBase:GPPI007715"/>
<evidence type="ECO:0000313" key="2">
    <source>
        <dbReference type="EnsemblMetazoa" id="GPPI007715-PA"/>
    </source>
</evidence>
<dbReference type="Proteomes" id="UP000092460">
    <property type="component" value="Unassembled WGS sequence"/>
</dbReference>
<accession>A0A1B0AT59</accession>
<keyword evidence="3" id="KW-1185">Reference proteome</keyword>
<reference evidence="3" key="1">
    <citation type="submission" date="2015-01" db="EMBL/GenBank/DDBJ databases">
        <authorList>
            <person name="Aksoy S."/>
            <person name="Warren W."/>
            <person name="Wilson R.K."/>
        </authorList>
    </citation>
    <scope>NUCLEOTIDE SEQUENCE [LARGE SCALE GENOMIC DNA]</scope>
    <source>
        <strain evidence="3">IAEA</strain>
    </source>
</reference>
<feature type="transmembrane region" description="Helical" evidence="1">
    <location>
        <begin position="83"/>
        <end position="100"/>
    </location>
</feature>
<dbReference type="EMBL" id="JXJN01003183">
    <property type="status" value="NOT_ANNOTATED_CDS"/>
    <property type="molecule type" value="Genomic_DNA"/>
</dbReference>
<proteinExistence type="predicted"/>
<dbReference type="EnsemblMetazoa" id="GPPI007715-RA">
    <property type="protein sequence ID" value="GPPI007715-PA"/>
    <property type="gene ID" value="GPPI007715"/>
</dbReference>
<keyword evidence="1" id="KW-1133">Transmembrane helix</keyword>
<evidence type="ECO:0000313" key="3">
    <source>
        <dbReference type="Proteomes" id="UP000092460"/>
    </source>
</evidence>
<keyword evidence="1" id="KW-0812">Transmembrane</keyword>
<evidence type="ECO:0000256" key="1">
    <source>
        <dbReference type="SAM" id="Phobius"/>
    </source>
</evidence>
<organism evidence="2 3">
    <name type="scientific">Glossina palpalis gambiensis</name>
    <dbReference type="NCBI Taxonomy" id="67801"/>
    <lineage>
        <taxon>Eukaryota</taxon>
        <taxon>Metazoa</taxon>
        <taxon>Ecdysozoa</taxon>
        <taxon>Arthropoda</taxon>
        <taxon>Hexapoda</taxon>
        <taxon>Insecta</taxon>
        <taxon>Pterygota</taxon>
        <taxon>Neoptera</taxon>
        <taxon>Endopterygota</taxon>
        <taxon>Diptera</taxon>
        <taxon>Brachycera</taxon>
        <taxon>Muscomorpha</taxon>
        <taxon>Hippoboscoidea</taxon>
        <taxon>Glossinidae</taxon>
        <taxon>Glossina</taxon>
    </lineage>
</organism>
<reference evidence="2" key="2">
    <citation type="submission" date="2020-05" db="UniProtKB">
        <authorList>
            <consortium name="EnsemblMetazoa"/>
        </authorList>
    </citation>
    <scope>IDENTIFICATION</scope>
    <source>
        <strain evidence="2">IAEA</strain>
    </source>
</reference>
<name>A0A1B0AT59_9MUSC</name>
<sequence length="106" mass="12773">MSSDLSSRNGTIRKYIFGRFHKFFSVIIDTYRFGCFQYVPQMQKERKLKFEKLYQQRTGGNSRELMVLIVNEKRIVDLQIMPYINRVIFILFISTLLQIYENIISF</sequence>
<keyword evidence="1" id="KW-0472">Membrane</keyword>
<protein>
    <submittedName>
        <fullName evidence="2">Uncharacterized protein</fullName>
    </submittedName>
</protein>
<dbReference type="AlphaFoldDB" id="A0A1B0AT59"/>